<dbReference type="GO" id="GO:1904680">
    <property type="term" value="F:peptide transmembrane transporter activity"/>
    <property type="evidence" value="ECO:0007669"/>
    <property type="project" value="TreeGrafter"/>
</dbReference>
<dbReference type="Proteomes" id="UP000189933">
    <property type="component" value="Unassembled WGS sequence"/>
</dbReference>
<gene>
    <name evidence="6" type="ORF">SAMN02745885_01817</name>
</gene>
<evidence type="ECO:0000259" key="5">
    <source>
        <dbReference type="Pfam" id="PF00496"/>
    </source>
</evidence>
<comment type="similarity">
    <text evidence="1">Belongs to the bacterial solute-binding protein 5 family.</text>
</comment>
<dbReference type="Gene3D" id="3.90.76.10">
    <property type="entry name" value="Dipeptide-binding Protein, Domain 1"/>
    <property type="match status" value="1"/>
</dbReference>
<reference evidence="7" key="1">
    <citation type="submission" date="2017-02" db="EMBL/GenBank/DDBJ databases">
        <authorList>
            <person name="Varghese N."/>
            <person name="Submissions S."/>
        </authorList>
    </citation>
    <scope>NUCLEOTIDE SEQUENCE [LARGE SCALE GENOMIC DNA]</scope>
    <source>
        <strain evidence="7">DSM 16521</strain>
    </source>
</reference>
<dbReference type="FunFam" id="3.10.105.10:FF:000002">
    <property type="entry name" value="Dipeptide ABC transporter, substrate-binding protein"/>
    <property type="match status" value="1"/>
</dbReference>
<feature type="signal peptide" evidence="4">
    <location>
        <begin position="1"/>
        <end position="23"/>
    </location>
</feature>
<protein>
    <submittedName>
        <fullName evidence="6">Peptide/nickel transport system substrate-binding protein</fullName>
    </submittedName>
</protein>
<dbReference type="PANTHER" id="PTHR30290">
    <property type="entry name" value="PERIPLASMIC BINDING COMPONENT OF ABC TRANSPORTER"/>
    <property type="match status" value="1"/>
</dbReference>
<evidence type="ECO:0000313" key="6">
    <source>
        <dbReference type="EMBL" id="SKA07678.1"/>
    </source>
</evidence>
<dbReference type="Gene3D" id="3.10.105.10">
    <property type="entry name" value="Dipeptide-binding Protein, Domain 3"/>
    <property type="match status" value="1"/>
</dbReference>
<dbReference type="EMBL" id="FUXM01000022">
    <property type="protein sequence ID" value="SKA07678.1"/>
    <property type="molecule type" value="Genomic_DNA"/>
</dbReference>
<evidence type="ECO:0000256" key="2">
    <source>
        <dbReference type="ARBA" id="ARBA00022448"/>
    </source>
</evidence>
<feature type="chain" id="PRO_5039581106" evidence="4">
    <location>
        <begin position="24"/>
        <end position="539"/>
    </location>
</feature>
<dbReference type="GO" id="GO:0043190">
    <property type="term" value="C:ATP-binding cassette (ABC) transporter complex"/>
    <property type="evidence" value="ECO:0007669"/>
    <property type="project" value="InterPro"/>
</dbReference>
<evidence type="ECO:0000313" key="7">
    <source>
        <dbReference type="Proteomes" id="UP000189933"/>
    </source>
</evidence>
<evidence type="ECO:0000256" key="3">
    <source>
        <dbReference type="ARBA" id="ARBA00022729"/>
    </source>
</evidence>
<dbReference type="InterPro" id="IPR000914">
    <property type="entry name" value="SBP_5_dom"/>
</dbReference>
<keyword evidence="7" id="KW-1185">Reference proteome</keyword>
<evidence type="ECO:0000256" key="4">
    <source>
        <dbReference type="SAM" id="SignalP"/>
    </source>
</evidence>
<dbReference type="Pfam" id="PF00496">
    <property type="entry name" value="SBP_bac_5"/>
    <property type="match status" value="1"/>
</dbReference>
<accession>A0A1T4QWI3</accession>
<dbReference type="InterPro" id="IPR039424">
    <property type="entry name" value="SBP_5"/>
</dbReference>
<dbReference type="PANTHER" id="PTHR30290:SF9">
    <property type="entry name" value="OLIGOPEPTIDE-BINDING PROTEIN APPA"/>
    <property type="match status" value="1"/>
</dbReference>
<dbReference type="GO" id="GO:0042597">
    <property type="term" value="C:periplasmic space"/>
    <property type="evidence" value="ECO:0007669"/>
    <property type="project" value="UniProtKB-ARBA"/>
</dbReference>
<name>A0A1T4QWI3_9FIRM</name>
<dbReference type="Gene3D" id="3.40.190.10">
    <property type="entry name" value="Periplasmic binding protein-like II"/>
    <property type="match status" value="1"/>
</dbReference>
<dbReference type="AlphaFoldDB" id="A0A1T4QWI3"/>
<dbReference type="GO" id="GO:0015833">
    <property type="term" value="P:peptide transport"/>
    <property type="evidence" value="ECO:0007669"/>
    <property type="project" value="TreeGrafter"/>
</dbReference>
<keyword evidence="2" id="KW-0813">Transport</keyword>
<feature type="domain" description="Solute-binding protein family 5" evidence="5">
    <location>
        <begin position="87"/>
        <end position="455"/>
    </location>
</feature>
<dbReference type="CDD" id="cd08493">
    <property type="entry name" value="PBP2_DppA_like"/>
    <property type="match status" value="1"/>
</dbReference>
<dbReference type="InterPro" id="IPR030678">
    <property type="entry name" value="Peptide/Ni-bd"/>
</dbReference>
<evidence type="ECO:0000256" key="1">
    <source>
        <dbReference type="ARBA" id="ARBA00005695"/>
    </source>
</evidence>
<proteinExistence type="inferred from homology"/>
<keyword evidence="3 4" id="KW-0732">Signal</keyword>
<dbReference type="PROSITE" id="PS51257">
    <property type="entry name" value="PROKAR_LIPOPROTEIN"/>
    <property type="match status" value="1"/>
</dbReference>
<dbReference type="SUPFAM" id="SSF53850">
    <property type="entry name" value="Periplasmic binding protein-like II"/>
    <property type="match status" value="1"/>
</dbReference>
<sequence>MKMRKLWSLALAGVLALSTLLSGCGGGKSADNGGKPAGEEKKEKTFIFAKSGDPVGLDPINVTDGESIYVTQQIFDTLVEYKQDSTEIQPALAESWEASKDGLEWTFKLRQGVKFHDGTPFNAEAVKFNFDRWRDKNNPYHQGDFEYYAAMFGGFPGIIKEVKAVDEYTVKFILEKPNAPFLANLAMAAFGISSPGAIKKYGQDYFKNPVGTGPFKFVEWKKDDKVVLVKNEEYWGEKAKVDKVIFRTIPDNSARLMELKAGTIDAMIGVNPDDVEGIKNDPNLQLLLRPSMNVGYLAMNTEKKPFDNVKVRQAINHAINKQALIDAFYAGLAKPAKNPLPPSLWGYNDEVKDYEYDPAKAKALLAEAGFPNGFKTRLWAMPVARPYMPQPKQIAEAIQKDLAAVGIQAEIVTFDWGTYLQKGENGEHELYLLGWTGDNGDPDNFLYVLLDKDNTTKGSASNVAFYKNDKVHDLLIKAQQESDQNKRAELYKQAQVLIKADAPWVPLVHSTPPVAARKNIKGWVPHPTGSECFNTIDKE</sequence>
<dbReference type="PIRSF" id="PIRSF002741">
    <property type="entry name" value="MppA"/>
    <property type="match status" value="1"/>
</dbReference>
<organism evidence="6 7">
    <name type="scientific">Carboxydocella sporoproducens DSM 16521</name>
    <dbReference type="NCBI Taxonomy" id="1121270"/>
    <lineage>
        <taxon>Bacteria</taxon>
        <taxon>Bacillati</taxon>
        <taxon>Bacillota</taxon>
        <taxon>Clostridia</taxon>
        <taxon>Eubacteriales</taxon>
        <taxon>Clostridiales Family XVI. Incertae Sedis</taxon>
        <taxon>Carboxydocella</taxon>
    </lineage>
</organism>